<dbReference type="NCBIfam" id="NF007012">
    <property type="entry name" value="PRK09476.1"/>
    <property type="match status" value="1"/>
</dbReference>
<keyword evidence="6" id="KW-0408">Iron</keyword>
<reference evidence="9 10" key="1">
    <citation type="submission" date="2020-08" db="EMBL/GenBank/DDBJ databases">
        <title>Bridging the membrane lipid divide: bacteria of the FCB group superphylum have the potential to synthesize archaeal ether lipids.</title>
        <authorList>
            <person name="Villanueva L."/>
            <person name="Von Meijenfeldt F.A.B."/>
            <person name="Westbye A.B."/>
            <person name="Yadav S."/>
            <person name="Hopmans E.C."/>
            <person name="Dutilh B.E."/>
            <person name="Sinninghe Damste J.S."/>
        </authorList>
    </citation>
    <scope>NUCLEOTIDE SEQUENCE [LARGE SCALE GENOMIC DNA]</scope>
    <source>
        <strain evidence="9">NIOZ-UU100</strain>
    </source>
</reference>
<dbReference type="CDD" id="cd16373">
    <property type="entry name" value="DMSOR_beta_like"/>
    <property type="match status" value="1"/>
</dbReference>
<dbReference type="PROSITE" id="PS51379">
    <property type="entry name" value="4FE4S_FER_2"/>
    <property type="match status" value="4"/>
</dbReference>
<protein>
    <submittedName>
        <fullName evidence="9">Ferredoxin-type protein NapG</fullName>
    </submittedName>
</protein>
<keyword evidence="7" id="KW-0411">Iron-sulfur</keyword>
<dbReference type="InterPro" id="IPR017896">
    <property type="entry name" value="4Fe4S_Fe-S-bd"/>
</dbReference>
<evidence type="ECO:0000256" key="7">
    <source>
        <dbReference type="ARBA" id="ARBA00023014"/>
    </source>
</evidence>
<keyword evidence="1" id="KW-0813">Transport</keyword>
<evidence type="ECO:0000256" key="3">
    <source>
        <dbReference type="ARBA" id="ARBA00022723"/>
    </source>
</evidence>
<feature type="domain" description="4Fe-4S ferredoxin-type" evidence="8">
    <location>
        <begin position="49"/>
        <end position="79"/>
    </location>
</feature>
<feature type="domain" description="4Fe-4S ferredoxin-type" evidence="8">
    <location>
        <begin position="87"/>
        <end position="119"/>
    </location>
</feature>
<evidence type="ECO:0000313" key="9">
    <source>
        <dbReference type="EMBL" id="MBC8520166.1"/>
    </source>
</evidence>
<keyword evidence="3" id="KW-0479">Metal-binding</keyword>
<evidence type="ECO:0000256" key="6">
    <source>
        <dbReference type="ARBA" id="ARBA00023004"/>
    </source>
</evidence>
<dbReference type="AlphaFoldDB" id="A0A8J6NXY3"/>
<feature type="domain" description="4Fe-4S ferredoxin-type" evidence="8">
    <location>
        <begin position="128"/>
        <end position="164"/>
    </location>
</feature>
<dbReference type="SUPFAM" id="SSF54862">
    <property type="entry name" value="4Fe-4S ferredoxins"/>
    <property type="match status" value="1"/>
</dbReference>
<dbReference type="NCBIfam" id="TIGR00397">
    <property type="entry name" value="mauM_napG"/>
    <property type="match status" value="1"/>
</dbReference>
<dbReference type="Pfam" id="PF12838">
    <property type="entry name" value="Fer4_7"/>
    <property type="match status" value="2"/>
</dbReference>
<evidence type="ECO:0000256" key="2">
    <source>
        <dbReference type="ARBA" id="ARBA00022485"/>
    </source>
</evidence>
<sequence length="285" mass="31230">MSKKKVDRRQFLTDSGKMVGGLSVAGATIGLFGKQASSMPAYALRPPGALPENEFLGSCIRCGLCVQDCPYEILHLAELQEEVALGTPYFIARDKPCEMCEEIYCIQNCPTGALDRGLADINTSRMGVAVLVDQETCLNLLGLRCDICYRVCPVLDEAISLERFHNARTKRHTIFVPTVHSDACTGCGKCEYACPLPVAAIKVLPENIAKGQLGEHYRLGWREKEQAGESLVTPDIEHQYNLPEGFQYDLEGEGLIAPEEGPNLLDLNIPGMPKFSIPAPKTTKK</sequence>
<evidence type="ECO:0000313" key="10">
    <source>
        <dbReference type="Proteomes" id="UP000654401"/>
    </source>
</evidence>
<dbReference type="InterPro" id="IPR004494">
    <property type="entry name" value="MauM_NapG"/>
</dbReference>
<dbReference type="PANTHER" id="PTHR42859">
    <property type="entry name" value="OXIDOREDUCTASE"/>
    <property type="match status" value="1"/>
</dbReference>
<dbReference type="GO" id="GO:0046872">
    <property type="term" value="F:metal ion binding"/>
    <property type="evidence" value="ECO:0007669"/>
    <property type="project" value="UniProtKB-KW"/>
</dbReference>
<proteinExistence type="predicted"/>
<organism evidence="9 10">
    <name type="scientific">Candidatus Thiopontia autotrophica</name>
    <dbReference type="NCBI Taxonomy" id="2841688"/>
    <lineage>
        <taxon>Bacteria</taxon>
        <taxon>Pseudomonadati</taxon>
        <taxon>Pseudomonadota</taxon>
        <taxon>Gammaproteobacteria</taxon>
        <taxon>Candidatus Thiopontia</taxon>
    </lineage>
</organism>
<dbReference type="PROSITE" id="PS51318">
    <property type="entry name" value="TAT"/>
    <property type="match status" value="1"/>
</dbReference>
<dbReference type="InterPro" id="IPR006311">
    <property type="entry name" value="TAT_signal"/>
</dbReference>
<name>A0A8J6NXY3_9GAMM</name>
<evidence type="ECO:0000259" key="8">
    <source>
        <dbReference type="PROSITE" id="PS51379"/>
    </source>
</evidence>
<feature type="domain" description="4Fe-4S ferredoxin-type" evidence="8">
    <location>
        <begin position="175"/>
        <end position="206"/>
    </location>
</feature>
<comment type="caution">
    <text evidence="9">The sequence shown here is derived from an EMBL/GenBank/DDBJ whole genome shotgun (WGS) entry which is preliminary data.</text>
</comment>
<dbReference type="InterPro" id="IPR017900">
    <property type="entry name" value="4Fe4S_Fe_S_CS"/>
</dbReference>
<gene>
    <name evidence="9" type="primary">napG</name>
    <name evidence="9" type="ORF">H8D24_07150</name>
</gene>
<dbReference type="PROSITE" id="PS00198">
    <property type="entry name" value="4FE4S_FER_1"/>
    <property type="match status" value="2"/>
</dbReference>
<keyword evidence="5" id="KW-0249">Electron transport</keyword>
<evidence type="ECO:0000256" key="1">
    <source>
        <dbReference type="ARBA" id="ARBA00022448"/>
    </source>
</evidence>
<evidence type="ECO:0000256" key="5">
    <source>
        <dbReference type="ARBA" id="ARBA00022982"/>
    </source>
</evidence>
<evidence type="ECO:0000256" key="4">
    <source>
        <dbReference type="ARBA" id="ARBA00022737"/>
    </source>
</evidence>
<keyword evidence="4" id="KW-0677">Repeat</keyword>
<dbReference type="Gene3D" id="3.30.70.20">
    <property type="match status" value="2"/>
</dbReference>
<dbReference type="GO" id="GO:0051539">
    <property type="term" value="F:4 iron, 4 sulfur cluster binding"/>
    <property type="evidence" value="ECO:0007669"/>
    <property type="project" value="UniProtKB-KW"/>
</dbReference>
<dbReference type="InterPro" id="IPR050294">
    <property type="entry name" value="RnfB_subfamily"/>
</dbReference>
<dbReference type="PANTHER" id="PTHR42859:SF10">
    <property type="entry name" value="DIMETHYLSULFOXIDE REDUCTASE CHAIN B"/>
    <property type="match status" value="1"/>
</dbReference>
<accession>A0A8J6NXY3</accession>
<keyword evidence="2" id="KW-0004">4Fe-4S</keyword>
<dbReference type="Proteomes" id="UP000654401">
    <property type="component" value="Unassembled WGS sequence"/>
</dbReference>
<dbReference type="EMBL" id="JACNFK010000034">
    <property type="protein sequence ID" value="MBC8520166.1"/>
    <property type="molecule type" value="Genomic_DNA"/>
</dbReference>